<keyword evidence="1" id="KW-0808">Transferase</keyword>
<keyword evidence="2" id="KW-0012">Acyltransferase</keyword>
<dbReference type="InterPro" id="IPR016181">
    <property type="entry name" value="Acyl_CoA_acyltransferase"/>
</dbReference>
<dbReference type="RefSeq" id="WP_284194616.1">
    <property type="nucleotide sequence ID" value="NZ_BSOG01000001.1"/>
</dbReference>
<accession>A0ABQ5YCV9</accession>
<evidence type="ECO:0000256" key="2">
    <source>
        <dbReference type="ARBA" id="ARBA00023315"/>
    </source>
</evidence>
<dbReference type="CDD" id="cd04301">
    <property type="entry name" value="NAT_SF"/>
    <property type="match status" value="1"/>
</dbReference>
<dbReference type="InterPro" id="IPR000182">
    <property type="entry name" value="GNAT_dom"/>
</dbReference>
<dbReference type="Pfam" id="PF00583">
    <property type="entry name" value="Acetyltransf_1"/>
    <property type="match status" value="1"/>
</dbReference>
<dbReference type="SUPFAM" id="SSF55729">
    <property type="entry name" value="Acyl-CoA N-acyltransferases (Nat)"/>
    <property type="match status" value="1"/>
</dbReference>
<evidence type="ECO:0000259" key="3">
    <source>
        <dbReference type="PROSITE" id="PS51186"/>
    </source>
</evidence>
<reference evidence="5" key="1">
    <citation type="journal article" date="2019" name="Int. J. Syst. Evol. Microbiol.">
        <title>The Global Catalogue of Microorganisms (GCM) 10K type strain sequencing project: providing services to taxonomists for standard genome sequencing and annotation.</title>
        <authorList>
            <consortium name="The Broad Institute Genomics Platform"/>
            <consortium name="The Broad Institute Genome Sequencing Center for Infectious Disease"/>
            <person name="Wu L."/>
            <person name="Ma J."/>
        </authorList>
    </citation>
    <scope>NUCLEOTIDE SEQUENCE [LARGE SCALE GENOMIC DNA]</scope>
    <source>
        <strain evidence="5">NBRC 110044</strain>
    </source>
</reference>
<dbReference type="InterPro" id="IPR050832">
    <property type="entry name" value="Bact_Acetyltransf"/>
</dbReference>
<sequence length="178" mass="19461">MNYTLRAATPQDTVSLAALAIQVWLDTYAFDGVNPAIARYVLDTYTAAHFEQVLAHPLRRVLVVEAQGYLLGYLKLSMATPCPQAEGGSVELETLYLSRHFKRQGLGSALLQAADSLLPELGGAGMWLRVYHGNADALSFYAARGFTALGKTVFELDGEQHENIVLYRSLQPSRQDGG</sequence>
<comment type="caution">
    <text evidence="4">The sequence shown here is derived from an EMBL/GenBank/DDBJ whole genome shotgun (WGS) entry which is preliminary data.</text>
</comment>
<evidence type="ECO:0000256" key="1">
    <source>
        <dbReference type="ARBA" id="ARBA00022679"/>
    </source>
</evidence>
<gene>
    <name evidence="4" type="ORF">GCM10007907_02470</name>
</gene>
<dbReference type="PANTHER" id="PTHR43877">
    <property type="entry name" value="AMINOALKYLPHOSPHONATE N-ACETYLTRANSFERASE-RELATED-RELATED"/>
    <property type="match status" value="1"/>
</dbReference>
<dbReference type="EMBL" id="BSOG01000001">
    <property type="protein sequence ID" value="GLR11457.1"/>
    <property type="molecule type" value="Genomic_DNA"/>
</dbReference>
<dbReference type="Proteomes" id="UP001156706">
    <property type="component" value="Unassembled WGS sequence"/>
</dbReference>
<feature type="domain" description="N-acetyltransferase" evidence="3">
    <location>
        <begin position="3"/>
        <end position="171"/>
    </location>
</feature>
<organism evidence="4 5">
    <name type="scientific">Chitinimonas prasina</name>
    <dbReference type="NCBI Taxonomy" id="1434937"/>
    <lineage>
        <taxon>Bacteria</taxon>
        <taxon>Pseudomonadati</taxon>
        <taxon>Pseudomonadota</taxon>
        <taxon>Betaproteobacteria</taxon>
        <taxon>Neisseriales</taxon>
        <taxon>Chitinibacteraceae</taxon>
        <taxon>Chitinimonas</taxon>
    </lineage>
</organism>
<proteinExistence type="predicted"/>
<dbReference type="Gene3D" id="3.40.630.30">
    <property type="match status" value="1"/>
</dbReference>
<evidence type="ECO:0000313" key="4">
    <source>
        <dbReference type="EMBL" id="GLR11457.1"/>
    </source>
</evidence>
<protein>
    <submittedName>
        <fullName evidence="4">N-acetyltransferase</fullName>
    </submittedName>
</protein>
<keyword evidence="5" id="KW-1185">Reference proteome</keyword>
<dbReference type="PROSITE" id="PS51186">
    <property type="entry name" value="GNAT"/>
    <property type="match status" value="1"/>
</dbReference>
<evidence type="ECO:0000313" key="5">
    <source>
        <dbReference type="Proteomes" id="UP001156706"/>
    </source>
</evidence>
<name>A0ABQ5YCV9_9NEIS</name>